<name>A0A101RZ91_9ACTN</name>
<accession>A0A101RZ91</accession>
<reference evidence="1 2" key="1">
    <citation type="submission" date="2015-10" db="EMBL/GenBank/DDBJ databases">
        <title>Draft genome sequence of Streptomyces canus DSM 40017, type strain for the species Streptomyces canus.</title>
        <authorList>
            <person name="Ruckert C."/>
            <person name="Winkler A."/>
            <person name="Kalinowski J."/>
            <person name="Kampfer P."/>
            <person name="Glaeser S."/>
        </authorList>
    </citation>
    <scope>NUCLEOTIDE SEQUENCE [LARGE SCALE GENOMIC DNA]</scope>
    <source>
        <strain evidence="1 2">DSM 40017</strain>
    </source>
</reference>
<gene>
    <name evidence="1" type="ORF">AQJ46_29180</name>
</gene>
<proteinExistence type="predicted"/>
<protein>
    <submittedName>
        <fullName evidence="1">Uncharacterized protein</fullName>
    </submittedName>
</protein>
<organism evidence="1 2">
    <name type="scientific">Streptomyces canus</name>
    <dbReference type="NCBI Taxonomy" id="58343"/>
    <lineage>
        <taxon>Bacteria</taxon>
        <taxon>Bacillati</taxon>
        <taxon>Actinomycetota</taxon>
        <taxon>Actinomycetes</taxon>
        <taxon>Kitasatosporales</taxon>
        <taxon>Streptomycetaceae</taxon>
        <taxon>Streptomyces</taxon>
        <taxon>Streptomyces aurantiacus group</taxon>
    </lineage>
</organism>
<dbReference type="RefSeq" id="WP_059208411.1">
    <property type="nucleotide sequence ID" value="NZ_KQ948665.1"/>
</dbReference>
<dbReference type="AlphaFoldDB" id="A0A101RZ91"/>
<evidence type="ECO:0000313" key="1">
    <source>
        <dbReference type="EMBL" id="KUN64519.1"/>
    </source>
</evidence>
<dbReference type="Proteomes" id="UP000053669">
    <property type="component" value="Unassembled WGS sequence"/>
</dbReference>
<dbReference type="EMBL" id="LMWU01000029">
    <property type="protein sequence ID" value="KUN64519.1"/>
    <property type="molecule type" value="Genomic_DNA"/>
</dbReference>
<sequence length="120" mass="13949">MTRPYDQHHLEALGAQLHLPVNERTCPICGHTTMRLYHHTKYGRSEPSWINYLWCGNCHAYSSSFTGAGRKTVESDPLLEQYGDRIAEVFRDPERLLKILDGYWKTGKLPQKISRRPRGH</sequence>
<evidence type="ECO:0000313" key="2">
    <source>
        <dbReference type="Proteomes" id="UP000053669"/>
    </source>
</evidence>
<comment type="caution">
    <text evidence="1">The sequence shown here is derived from an EMBL/GenBank/DDBJ whole genome shotgun (WGS) entry which is preliminary data.</text>
</comment>